<evidence type="ECO:0000313" key="3">
    <source>
        <dbReference type="Proteomes" id="UP000784294"/>
    </source>
</evidence>
<keyword evidence="3" id="KW-1185">Reference proteome</keyword>
<protein>
    <submittedName>
        <fullName evidence="2">Uncharacterized protein</fullName>
    </submittedName>
</protein>
<sequence>MRQKREHPRGTLRKSLASAPSLWSGWLRRQPTSGWFSTSLPAGLEAHDRPGRAAKAPACWFIGSIRCSGSLRDAVDRDRPRPPAGSTRDIACACVCVCVCACGGEERSGVARLRRGVEWRDWPPRLTRGRSGWTGNRRLPVGQPDRGHVEWADVEGAASRKRPIKSRRHSSPPRHSVCAETTAPARPSTRACPPVSAGPRDGTRCCRVLTNHKRGTDCSADLVTWALPSTHLQRARLTRLVCRLGCATSTRQRRLAGVTAASALLFVLRRSVGPPGYRGSSLDAASPLDRSARRFA</sequence>
<name>A0A3S5CK18_9PLAT</name>
<evidence type="ECO:0000313" key="2">
    <source>
        <dbReference type="EMBL" id="VEL27709.1"/>
    </source>
</evidence>
<reference evidence="2" key="1">
    <citation type="submission" date="2018-11" db="EMBL/GenBank/DDBJ databases">
        <authorList>
            <consortium name="Pathogen Informatics"/>
        </authorList>
    </citation>
    <scope>NUCLEOTIDE SEQUENCE</scope>
</reference>
<dbReference type="EMBL" id="CAAALY010089259">
    <property type="protein sequence ID" value="VEL27709.1"/>
    <property type="molecule type" value="Genomic_DNA"/>
</dbReference>
<dbReference type="Proteomes" id="UP000784294">
    <property type="component" value="Unassembled WGS sequence"/>
</dbReference>
<gene>
    <name evidence="2" type="ORF">PXEA_LOCUS21149</name>
</gene>
<evidence type="ECO:0000256" key="1">
    <source>
        <dbReference type="SAM" id="MobiDB-lite"/>
    </source>
</evidence>
<organism evidence="2 3">
    <name type="scientific">Protopolystoma xenopodis</name>
    <dbReference type="NCBI Taxonomy" id="117903"/>
    <lineage>
        <taxon>Eukaryota</taxon>
        <taxon>Metazoa</taxon>
        <taxon>Spiralia</taxon>
        <taxon>Lophotrochozoa</taxon>
        <taxon>Platyhelminthes</taxon>
        <taxon>Monogenea</taxon>
        <taxon>Polyopisthocotylea</taxon>
        <taxon>Polystomatidea</taxon>
        <taxon>Polystomatidae</taxon>
        <taxon>Protopolystoma</taxon>
    </lineage>
</organism>
<accession>A0A3S5CK18</accession>
<feature type="compositionally biased region" description="Basic residues" evidence="1">
    <location>
        <begin position="159"/>
        <end position="172"/>
    </location>
</feature>
<dbReference type="AlphaFoldDB" id="A0A3S5CK18"/>
<feature type="region of interest" description="Disordered" evidence="1">
    <location>
        <begin position="131"/>
        <end position="200"/>
    </location>
</feature>
<comment type="caution">
    <text evidence="2">The sequence shown here is derived from an EMBL/GenBank/DDBJ whole genome shotgun (WGS) entry which is preliminary data.</text>
</comment>
<proteinExistence type="predicted"/>